<feature type="compositionally biased region" description="Low complexity" evidence="1">
    <location>
        <begin position="86"/>
        <end position="102"/>
    </location>
</feature>
<dbReference type="EMBL" id="JANBUO010002576">
    <property type="protein sequence ID" value="KAJ2794323.1"/>
    <property type="molecule type" value="Genomic_DNA"/>
</dbReference>
<feature type="compositionally biased region" description="Low complexity" evidence="1">
    <location>
        <begin position="66"/>
        <end position="77"/>
    </location>
</feature>
<dbReference type="InterPro" id="IPR044926">
    <property type="entry name" value="RGS_subdomain_2"/>
</dbReference>
<accession>A0A9W8LQD8</accession>
<comment type="caution">
    <text evidence="3">The sequence shown here is derived from an EMBL/GenBank/DDBJ whole genome shotgun (WGS) entry which is preliminary data.</text>
</comment>
<dbReference type="Proteomes" id="UP001140094">
    <property type="component" value="Unassembled WGS sequence"/>
</dbReference>
<feature type="non-terminal residue" evidence="3">
    <location>
        <position position="531"/>
    </location>
</feature>
<feature type="region of interest" description="Disordered" evidence="1">
    <location>
        <begin position="1"/>
        <end position="102"/>
    </location>
</feature>
<evidence type="ECO:0000313" key="3">
    <source>
        <dbReference type="EMBL" id="KAJ2794323.1"/>
    </source>
</evidence>
<dbReference type="PANTHER" id="PTHR10845:SF192">
    <property type="entry name" value="DOUBLE HIT, ISOFORM B"/>
    <property type="match status" value="1"/>
</dbReference>
<dbReference type="Gene3D" id="1.10.167.10">
    <property type="entry name" value="Regulator of G-protein Signalling 4, domain 2"/>
    <property type="match status" value="1"/>
</dbReference>
<dbReference type="InterPro" id="IPR016137">
    <property type="entry name" value="RGS"/>
</dbReference>
<feature type="domain" description="RGS" evidence="2">
    <location>
        <begin position="231"/>
        <end position="337"/>
    </location>
</feature>
<organism evidence="3 4">
    <name type="scientific">Coemansia guatemalensis</name>
    <dbReference type="NCBI Taxonomy" id="2761395"/>
    <lineage>
        <taxon>Eukaryota</taxon>
        <taxon>Fungi</taxon>
        <taxon>Fungi incertae sedis</taxon>
        <taxon>Zoopagomycota</taxon>
        <taxon>Kickxellomycotina</taxon>
        <taxon>Kickxellomycetes</taxon>
        <taxon>Kickxellales</taxon>
        <taxon>Kickxellaceae</taxon>
        <taxon>Coemansia</taxon>
    </lineage>
</organism>
<protein>
    <recommendedName>
        <fullName evidence="2">RGS domain-containing protein</fullName>
    </recommendedName>
</protein>
<dbReference type="SUPFAM" id="SSF48097">
    <property type="entry name" value="Regulator of G-protein signaling, RGS"/>
    <property type="match status" value="1"/>
</dbReference>
<name>A0A9W8LQD8_9FUNG</name>
<dbReference type="OrthoDB" id="196547at2759"/>
<feature type="compositionally biased region" description="Basic and acidic residues" evidence="1">
    <location>
        <begin position="1"/>
        <end position="21"/>
    </location>
</feature>
<dbReference type="InterPro" id="IPR036305">
    <property type="entry name" value="RGS_sf"/>
</dbReference>
<dbReference type="PANTHER" id="PTHR10845">
    <property type="entry name" value="REGULATOR OF G PROTEIN SIGNALING"/>
    <property type="match status" value="1"/>
</dbReference>
<proteinExistence type="predicted"/>
<feature type="region of interest" description="Disordered" evidence="1">
    <location>
        <begin position="492"/>
        <end position="516"/>
    </location>
</feature>
<reference evidence="3" key="1">
    <citation type="submission" date="2022-07" db="EMBL/GenBank/DDBJ databases">
        <title>Phylogenomic reconstructions and comparative analyses of Kickxellomycotina fungi.</title>
        <authorList>
            <person name="Reynolds N.K."/>
            <person name="Stajich J.E."/>
            <person name="Barry K."/>
            <person name="Grigoriev I.V."/>
            <person name="Crous P."/>
            <person name="Smith M.E."/>
        </authorList>
    </citation>
    <scope>NUCLEOTIDE SEQUENCE</scope>
    <source>
        <strain evidence="3">NRRL 1565</strain>
    </source>
</reference>
<gene>
    <name evidence="3" type="ORF">H4R20_006267</name>
</gene>
<evidence type="ECO:0000256" key="1">
    <source>
        <dbReference type="SAM" id="MobiDB-lite"/>
    </source>
</evidence>
<sequence length="531" mass="55977">MAQDRSRPGSPKAREGAHESSDTWQPPAGKAAGNESGRRATRRSLSESLGREPFRESAARGKRADTTAAAATQCAAVRETRTHQRATSASSLAAAGAGSPSLAAKRGARLTSVLRAGLRIGSAARGGQQTGTRARAATEISTGYVSVAIADNINGAPETLACAETDAATGAAFGSVLKADVDSGRPTCSGDMGNDAAAAAQGGFRARKRSLSVGGESSCGAFFARQIEQYGLQPLLTSPVATCYFLASTIGNYSPETLLFYLEAEHYRTASFVDADRRTRYAKGLYKAFVSHRTPLEINISHTMRQRITGVFRAAEPATADMFQETQAHALALLDQELAHFRQRPLYCRMMAELASPPAPGPSARKDTRAQHVRAVAAVYNALASTYGVHSLPPSKSALVASEAPLFTKFADMDLTSPELRVALPAWLCRTTVRLLDIPLPSSQEELRAMLRLDGDPPADVSCIRPPMSAPVARPLAGYPTPRPAALVSVPSTARADSTPAIGSAEGAAKKATKQVSLQRLRSRFQAGSAA</sequence>
<dbReference type="AlphaFoldDB" id="A0A9W8LQD8"/>
<dbReference type="CDD" id="cd07440">
    <property type="entry name" value="RGS"/>
    <property type="match status" value="1"/>
</dbReference>
<keyword evidence="4" id="KW-1185">Reference proteome</keyword>
<dbReference type="SMART" id="SM00315">
    <property type="entry name" value="RGS"/>
    <property type="match status" value="1"/>
</dbReference>
<feature type="compositionally biased region" description="Basic and acidic residues" evidence="1">
    <location>
        <begin position="49"/>
        <end position="65"/>
    </location>
</feature>
<dbReference type="PROSITE" id="PS50132">
    <property type="entry name" value="RGS"/>
    <property type="match status" value="1"/>
</dbReference>
<evidence type="ECO:0000259" key="2">
    <source>
        <dbReference type="PROSITE" id="PS50132"/>
    </source>
</evidence>
<dbReference type="Pfam" id="PF00615">
    <property type="entry name" value="RGS"/>
    <property type="match status" value="1"/>
</dbReference>
<evidence type="ECO:0000313" key="4">
    <source>
        <dbReference type="Proteomes" id="UP001140094"/>
    </source>
</evidence>